<dbReference type="Gene3D" id="1.10.340.30">
    <property type="entry name" value="Hypothetical protein, domain 2"/>
    <property type="match status" value="1"/>
</dbReference>
<dbReference type="Pfam" id="PF03352">
    <property type="entry name" value="Adenine_glyco"/>
    <property type="match status" value="1"/>
</dbReference>
<keyword evidence="1" id="KW-0479">Metal-binding</keyword>
<evidence type="ECO:0000256" key="1">
    <source>
        <dbReference type="PIRSR" id="PIRSR605019-1"/>
    </source>
</evidence>
<reference evidence="2" key="2">
    <citation type="journal article" date="2021" name="PeerJ">
        <title>Extensive microbial diversity within the chicken gut microbiome revealed by metagenomics and culture.</title>
        <authorList>
            <person name="Gilroy R."/>
            <person name="Ravi A."/>
            <person name="Getino M."/>
            <person name="Pursley I."/>
            <person name="Horton D.L."/>
            <person name="Alikhan N.F."/>
            <person name="Baker D."/>
            <person name="Gharbi K."/>
            <person name="Hall N."/>
            <person name="Watson M."/>
            <person name="Adriaenssens E.M."/>
            <person name="Foster-Nyarko E."/>
            <person name="Jarju S."/>
            <person name="Secka A."/>
            <person name="Antonio M."/>
            <person name="Oren A."/>
            <person name="Chaudhuri R.R."/>
            <person name="La Ragione R."/>
            <person name="Hildebrand F."/>
            <person name="Pallen M.J."/>
        </authorList>
    </citation>
    <scope>NUCLEOTIDE SEQUENCE</scope>
    <source>
        <strain evidence="2">CHK160-1198</strain>
    </source>
</reference>
<keyword evidence="1" id="KW-0862">Zinc</keyword>
<evidence type="ECO:0000313" key="3">
    <source>
        <dbReference type="Proteomes" id="UP000824099"/>
    </source>
</evidence>
<sequence>MAGVKIVQRCSWAQSNTLMQAYHDDEWCKPSYDERYIFEMLSLEGAQAGLSWQLILNKRSAYQTAFQNFDIEYCANLTPAELEHICISFPIVKNRNKIRSVQTNALAVQLLQKQYGSFADFLWAYVDYKPIDTKRPTANLPASTPLSEQISKDLKKCGFKFVGPIIIYSFLQAIGLVNDHESQCFCRLQQETF</sequence>
<proteinExistence type="predicted"/>
<evidence type="ECO:0000313" key="2">
    <source>
        <dbReference type="EMBL" id="HIU64374.1"/>
    </source>
</evidence>
<feature type="binding site" evidence="1">
    <location>
        <position position="180"/>
    </location>
    <ligand>
        <name>Zn(2+)</name>
        <dbReference type="ChEBI" id="CHEBI:29105"/>
    </ligand>
</feature>
<dbReference type="SUPFAM" id="SSF48150">
    <property type="entry name" value="DNA-glycosylase"/>
    <property type="match status" value="1"/>
</dbReference>
<name>A0A9D1MQ27_9FIRM</name>
<feature type="binding site" evidence="1">
    <location>
        <position position="10"/>
    </location>
    <ligand>
        <name>Zn(2+)</name>
        <dbReference type="ChEBI" id="CHEBI:29105"/>
    </ligand>
</feature>
<dbReference type="GO" id="GO:0046872">
    <property type="term" value="F:metal ion binding"/>
    <property type="evidence" value="ECO:0007669"/>
    <property type="project" value="UniProtKB-KW"/>
</dbReference>
<reference evidence="2" key="1">
    <citation type="submission" date="2020-10" db="EMBL/GenBank/DDBJ databases">
        <authorList>
            <person name="Gilroy R."/>
        </authorList>
    </citation>
    <scope>NUCLEOTIDE SEQUENCE</scope>
    <source>
        <strain evidence="2">CHK160-1198</strain>
    </source>
</reference>
<feature type="binding site" evidence="1">
    <location>
        <position position="184"/>
    </location>
    <ligand>
        <name>Zn(2+)</name>
        <dbReference type="ChEBI" id="CHEBI:29105"/>
    </ligand>
</feature>
<organism evidence="2 3">
    <name type="scientific">Candidatus Avacidaminococcus intestinavium</name>
    <dbReference type="NCBI Taxonomy" id="2840684"/>
    <lineage>
        <taxon>Bacteria</taxon>
        <taxon>Bacillati</taxon>
        <taxon>Bacillota</taxon>
        <taxon>Negativicutes</taxon>
        <taxon>Acidaminococcales</taxon>
        <taxon>Acidaminococcaceae</taxon>
        <taxon>Acidaminococcaceae incertae sedis</taxon>
        <taxon>Candidatus Avacidaminococcus</taxon>
    </lineage>
</organism>
<gene>
    <name evidence="2" type="ORF">IAB06_05020</name>
</gene>
<dbReference type="GO" id="GO:0006284">
    <property type="term" value="P:base-excision repair"/>
    <property type="evidence" value="ECO:0007669"/>
    <property type="project" value="InterPro"/>
</dbReference>
<dbReference type="PANTHER" id="PTHR30037:SF4">
    <property type="entry name" value="DNA-3-METHYLADENINE GLYCOSYLASE I"/>
    <property type="match status" value="1"/>
</dbReference>
<comment type="caution">
    <text evidence="2">The sequence shown here is derived from an EMBL/GenBank/DDBJ whole genome shotgun (WGS) entry which is preliminary data.</text>
</comment>
<dbReference type="InterPro" id="IPR005019">
    <property type="entry name" value="Adenine_glyco"/>
</dbReference>
<dbReference type="EMBL" id="DVNI01000078">
    <property type="protein sequence ID" value="HIU64374.1"/>
    <property type="molecule type" value="Genomic_DNA"/>
</dbReference>
<dbReference type="GO" id="GO:0008725">
    <property type="term" value="F:DNA-3-methyladenine glycosylase activity"/>
    <property type="evidence" value="ECO:0007669"/>
    <property type="project" value="InterPro"/>
</dbReference>
<dbReference type="PANTHER" id="PTHR30037">
    <property type="entry name" value="DNA-3-METHYLADENINE GLYCOSYLASE 1"/>
    <property type="match status" value="1"/>
</dbReference>
<dbReference type="AlphaFoldDB" id="A0A9D1MQ27"/>
<protein>
    <submittedName>
        <fullName evidence="2">DNA-3-methyladenine glycosylase I</fullName>
    </submittedName>
</protein>
<dbReference type="Proteomes" id="UP000824099">
    <property type="component" value="Unassembled WGS sequence"/>
</dbReference>
<dbReference type="InterPro" id="IPR011257">
    <property type="entry name" value="DNA_glycosylase"/>
</dbReference>
<dbReference type="InterPro" id="IPR052891">
    <property type="entry name" value="DNA-3mA_glycosylase"/>
</dbReference>
<accession>A0A9D1MQ27</accession>
<feature type="binding site" evidence="1">
    <location>
        <position position="23"/>
    </location>
    <ligand>
        <name>Zn(2+)</name>
        <dbReference type="ChEBI" id="CHEBI:29105"/>
    </ligand>
</feature>